<evidence type="ECO:0000256" key="1">
    <source>
        <dbReference type="SAM" id="Phobius"/>
    </source>
</evidence>
<dbReference type="OrthoDB" id="5966662at2"/>
<gene>
    <name evidence="2" type="ORF">FH715_15595</name>
</gene>
<evidence type="ECO:0000313" key="2">
    <source>
        <dbReference type="EMBL" id="TNM29547.1"/>
    </source>
</evidence>
<protein>
    <submittedName>
        <fullName evidence="2">DUF2752 domain-containing protein</fullName>
    </submittedName>
</protein>
<feature type="transmembrane region" description="Helical" evidence="1">
    <location>
        <begin position="104"/>
        <end position="124"/>
    </location>
</feature>
<dbReference type="InterPro" id="IPR021215">
    <property type="entry name" value="DUF2752"/>
</dbReference>
<accession>A0A5C4V1A2</accession>
<evidence type="ECO:0000313" key="3">
    <source>
        <dbReference type="Proteomes" id="UP000311713"/>
    </source>
</evidence>
<keyword evidence="1" id="KW-0472">Membrane</keyword>
<dbReference type="Pfam" id="PF10825">
    <property type="entry name" value="DUF2752"/>
    <property type="match status" value="1"/>
</dbReference>
<feature type="transmembrane region" description="Helical" evidence="1">
    <location>
        <begin position="76"/>
        <end position="97"/>
    </location>
</feature>
<keyword evidence="3" id="KW-1185">Reference proteome</keyword>
<dbReference type="EMBL" id="VDGT01000010">
    <property type="protein sequence ID" value="TNM29547.1"/>
    <property type="molecule type" value="Genomic_DNA"/>
</dbReference>
<organism evidence="2 3">
    <name type="scientific">Streptomyces sedi</name>
    <dbReference type="NCBI Taxonomy" id="555059"/>
    <lineage>
        <taxon>Bacteria</taxon>
        <taxon>Bacillati</taxon>
        <taxon>Actinomycetota</taxon>
        <taxon>Actinomycetes</taxon>
        <taxon>Kitasatosporales</taxon>
        <taxon>Streptomycetaceae</taxon>
        <taxon>Streptomyces</taxon>
    </lineage>
</organism>
<keyword evidence="1" id="KW-0812">Transmembrane</keyword>
<dbReference type="AlphaFoldDB" id="A0A5C4V1A2"/>
<reference evidence="2 3" key="1">
    <citation type="submission" date="2019-06" db="EMBL/GenBank/DDBJ databases">
        <title>Draft genome of Streptomyces sedi sp. JCM16909.</title>
        <authorList>
            <person name="Klykleung N."/>
            <person name="Tanasupawat S."/>
            <person name="Kudo T."/>
            <person name="Yuki M."/>
            <person name="Ohkuma M."/>
        </authorList>
    </citation>
    <scope>NUCLEOTIDE SEQUENCE [LARGE SCALE GENOMIC DNA]</scope>
    <source>
        <strain evidence="2 3">JCM 16909</strain>
    </source>
</reference>
<sequence>MRQRQRLLDARAPLAAVALLGAAVSCVVLRDPTRAGSFPPCPLLTGFGLHCPGCGGLRAVHALAHAEWSVAWHANALVVAAAVLVGLGLLGWLVAALAGISRRVALPASAGWGALALVTAFTLLRNAPPGAFLTPGG</sequence>
<proteinExistence type="predicted"/>
<dbReference type="RefSeq" id="WP_139645631.1">
    <property type="nucleotide sequence ID" value="NZ_BAAAZS010000152.1"/>
</dbReference>
<dbReference type="PROSITE" id="PS51257">
    <property type="entry name" value="PROKAR_LIPOPROTEIN"/>
    <property type="match status" value="1"/>
</dbReference>
<keyword evidence="1" id="KW-1133">Transmembrane helix</keyword>
<dbReference type="Proteomes" id="UP000311713">
    <property type="component" value="Unassembled WGS sequence"/>
</dbReference>
<comment type="caution">
    <text evidence="2">The sequence shown here is derived from an EMBL/GenBank/DDBJ whole genome shotgun (WGS) entry which is preliminary data.</text>
</comment>
<name>A0A5C4V1A2_9ACTN</name>